<dbReference type="PROSITE" id="PS50262">
    <property type="entry name" value="G_PROTEIN_RECEP_F1_2"/>
    <property type="match status" value="1"/>
</dbReference>
<feature type="transmembrane region" description="Helical" evidence="5">
    <location>
        <begin position="171"/>
        <end position="191"/>
    </location>
</feature>
<evidence type="ECO:0000313" key="7">
    <source>
        <dbReference type="EMBL" id="VDK47523.1"/>
    </source>
</evidence>
<dbReference type="InterPro" id="IPR017452">
    <property type="entry name" value="GPCR_Rhodpsn_7TM"/>
</dbReference>
<keyword evidence="3 5" id="KW-1133">Transmembrane helix</keyword>
<accession>A0A0M3JXG2</accession>
<organism evidence="9">
    <name type="scientific">Anisakis simplex</name>
    <name type="common">Herring worm</name>
    <dbReference type="NCBI Taxonomy" id="6269"/>
    <lineage>
        <taxon>Eukaryota</taxon>
        <taxon>Metazoa</taxon>
        <taxon>Ecdysozoa</taxon>
        <taxon>Nematoda</taxon>
        <taxon>Chromadorea</taxon>
        <taxon>Rhabditida</taxon>
        <taxon>Spirurina</taxon>
        <taxon>Ascaridomorpha</taxon>
        <taxon>Ascaridoidea</taxon>
        <taxon>Anisakidae</taxon>
        <taxon>Anisakis</taxon>
        <taxon>Anisakis simplex complex</taxon>
    </lineage>
</organism>
<dbReference type="AlphaFoldDB" id="A0A0M3JXG2"/>
<dbReference type="Gene3D" id="1.20.1070.10">
    <property type="entry name" value="Rhodopsin 7-helix transmembrane proteins"/>
    <property type="match status" value="1"/>
</dbReference>
<dbReference type="Pfam" id="PF00001">
    <property type="entry name" value="7tm_1"/>
    <property type="match status" value="1"/>
</dbReference>
<dbReference type="InterPro" id="IPR000276">
    <property type="entry name" value="GPCR_Rhodpsn"/>
</dbReference>
<feature type="transmembrane region" description="Helical" evidence="5">
    <location>
        <begin position="125"/>
        <end position="150"/>
    </location>
</feature>
<protein>
    <submittedName>
        <fullName evidence="9">G_PROTEIN_RECEP_F1_2 domain-containing protein</fullName>
    </submittedName>
</protein>
<dbReference type="InterPro" id="IPR052954">
    <property type="entry name" value="GPCR-Ligand_Int"/>
</dbReference>
<sequence>MVMNATTTEDEIIIYPMSNTSNMSDVVPRTVTMSAEHLEHERYLRVIIYYLDGYSTLVGVLIGVLFNAFSMLIFRRMNRGKFSLAHYYLLISLICQIALLLNCFLIYCVPTLIYGDTKIRGFYSYVILIAHALSGPSYIATTWIVFALTVERYFALRKPFEYRLRAKASRVKRVILGILIAAFIFCIPRLFEYKTTSECISDHVDLTIIKQNVTTNCYVTLTSTELLENKTYWAVYHVCLVLCFVTLLPSATVFILTLRISCFLHRAIKERQVLSGYPGQPQRGPSLKGERESNIMLIMVIIKFSLSDPLPMAETVIGSVAPEDSPAQAALLVSAANFLVILCSSINFFMFFASGQHFRRECRRIICRSQQVANESNRYSIADTWYCPVVRKKAQLTLETCQ</sequence>
<dbReference type="WBParaSite" id="ASIM_0001303801-mRNA-1">
    <property type="protein sequence ID" value="ASIM_0001303801-mRNA-1"/>
    <property type="gene ID" value="ASIM_0001303801"/>
</dbReference>
<dbReference type="GO" id="GO:0016020">
    <property type="term" value="C:membrane"/>
    <property type="evidence" value="ECO:0007669"/>
    <property type="project" value="UniProtKB-SubCell"/>
</dbReference>
<feature type="transmembrane region" description="Helical" evidence="5">
    <location>
        <begin position="330"/>
        <end position="353"/>
    </location>
</feature>
<dbReference type="PANTHER" id="PTHR46641:SF14">
    <property type="entry name" value="G-PROTEIN COUPLED RECEPTORS FAMILY 1 PROFILE DOMAIN-CONTAINING PROTEIN"/>
    <property type="match status" value="1"/>
</dbReference>
<keyword evidence="8" id="KW-1185">Reference proteome</keyword>
<dbReference type="PROSITE" id="PS00237">
    <property type="entry name" value="G_PROTEIN_RECEP_F1_1"/>
    <property type="match status" value="1"/>
</dbReference>
<feature type="transmembrane region" description="Helical" evidence="5">
    <location>
        <begin position="293"/>
        <end position="310"/>
    </location>
</feature>
<evidence type="ECO:0000256" key="4">
    <source>
        <dbReference type="ARBA" id="ARBA00023136"/>
    </source>
</evidence>
<dbReference type="Proteomes" id="UP000267096">
    <property type="component" value="Unassembled WGS sequence"/>
</dbReference>
<evidence type="ECO:0000256" key="1">
    <source>
        <dbReference type="ARBA" id="ARBA00004370"/>
    </source>
</evidence>
<name>A0A0M3JXG2_ANISI</name>
<proteinExistence type="predicted"/>
<evidence type="ECO:0000259" key="6">
    <source>
        <dbReference type="PROSITE" id="PS50262"/>
    </source>
</evidence>
<dbReference type="SUPFAM" id="SSF81321">
    <property type="entry name" value="Family A G protein-coupled receptor-like"/>
    <property type="match status" value="1"/>
</dbReference>
<evidence type="ECO:0000256" key="5">
    <source>
        <dbReference type="SAM" id="Phobius"/>
    </source>
</evidence>
<comment type="subcellular location">
    <subcellularLocation>
        <location evidence="1">Membrane</location>
    </subcellularLocation>
</comment>
<keyword evidence="2 5" id="KW-0812">Transmembrane</keyword>
<dbReference type="GO" id="GO:0004930">
    <property type="term" value="F:G protein-coupled receptor activity"/>
    <property type="evidence" value="ECO:0007669"/>
    <property type="project" value="InterPro"/>
</dbReference>
<feature type="domain" description="G-protein coupled receptors family 1 profile" evidence="6">
    <location>
        <begin position="66"/>
        <end position="351"/>
    </location>
</feature>
<evidence type="ECO:0000256" key="2">
    <source>
        <dbReference type="ARBA" id="ARBA00022692"/>
    </source>
</evidence>
<feature type="transmembrane region" description="Helical" evidence="5">
    <location>
        <begin position="54"/>
        <end position="74"/>
    </location>
</feature>
<dbReference type="CDD" id="cd14978">
    <property type="entry name" value="7tmA_FMRFamide_R-like"/>
    <property type="match status" value="1"/>
</dbReference>
<reference evidence="7 8" key="2">
    <citation type="submission" date="2018-11" db="EMBL/GenBank/DDBJ databases">
        <authorList>
            <consortium name="Pathogen Informatics"/>
        </authorList>
    </citation>
    <scope>NUCLEOTIDE SEQUENCE [LARGE SCALE GENOMIC DNA]</scope>
</reference>
<feature type="transmembrane region" description="Helical" evidence="5">
    <location>
        <begin position="234"/>
        <end position="258"/>
    </location>
</feature>
<dbReference type="OrthoDB" id="10011262at2759"/>
<evidence type="ECO:0000313" key="8">
    <source>
        <dbReference type="Proteomes" id="UP000267096"/>
    </source>
</evidence>
<keyword evidence="4 5" id="KW-0472">Membrane</keyword>
<reference evidence="9" key="1">
    <citation type="submission" date="2017-02" db="UniProtKB">
        <authorList>
            <consortium name="WormBaseParasite"/>
        </authorList>
    </citation>
    <scope>IDENTIFICATION</scope>
</reference>
<evidence type="ECO:0000313" key="9">
    <source>
        <dbReference type="WBParaSite" id="ASIM_0001303801-mRNA-1"/>
    </source>
</evidence>
<evidence type="ECO:0000256" key="3">
    <source>
        <dbReference type="ARBA" id="ARBA00022989"/>
    </source>
</evidence>
<dbReference type="EMBL" id="UYRR01031201">
    <property type="protein sequence ID" value="VDK47523.1"/>
    <property type="molecule type" value="Genomic_DNA"/>
</dbReference>
<gene>
    <name evidence="7" type="ORF">ASIM_LOCUS12504</name>
</gene>
<feature type="transmembrane region" description="Helical" evidence="5">
    <location>
        <begin position="86"/>
        <end position="113"/>
    </location>
</feature>
<dbReference type="PANTHER" id="PTHR46641">
    <property type="entry name" value="FMRFAMIDE RECEPTOR-RELATED"/>
    <property type="match status" value="1"/>
</dbReference>